<dbReference type="STRING" id="1197477.IA57_05100"/>
<dbReference type="InterPro" id="IPR000711">
    <property type="entry name" value="ATPase_OSCP/dsu"/>
</dbReference>
<dbReference type="EMBL" id="JPFK01000005">
    <property type="protein sequence ID" value="KFB01210.1"/>
    <property type="molecule type" value="Genomic_DNA"/>
</dbReference>
<name>A0A084TKH4_9FLAO</name>
<comment type="function">
    <text evidence="7">F(1)F(0) ATP synthase produces ATP from ADP in the presence of a proton or sodium gradient. F-type ATPases consist of two structural domains, F(1) containing the extramembraneous catalytic core and F(0) containing the membrane proton channel, linked together by a central stalk and a peripheral stalk. During catalysis, ATP synthesis in the catalytic domain of F(1) is coupled via a rotary mechanism of the central stalk subunits to proton translocation.</text>
</comment>
<keyword evidence="9" id="KW-1185">Reference proteome</keyword>
<comment type="caution">
    <text evidence="8">The sequence shown here is derived from an EMBL/GenBank/DDBJ whole genome shotgun (WGS) entry which is preliminary data.</text>
</comment>
<comment type="similarity">
    <text evidence="7">Belongs to the ATPase delta chain family.</text>
</comment>
<comment type="function">
    <text evidence="7">This protein is part of the stalk that links CF(0) to CF(1). It either transmits conformational changes from CF(0) to CF(1) or is implicated in proton conduction.</text>
</comment>
<dbReference type="PROSITE" id="PS00389">
    <property type="entry name" value="ATPASE_DELTA"/>
    <property type="match status" value="1"/>
</dbReference>
<dbReference type="eggNOG" id="COG0712">
    <property type="taxonomic scope" value="Bacteria"/>
</dbReference>
<dbReference type="GO" id="GO:0005886">
    <property type="term" value="C:plasma membrane"/>
    <property type="evidence" value="ECO:0007669"/>
    <property type="project" value="UniProtKB-SubCell"/>
</dbReference>
<keyword evidence="6 7" id="KW-0066">ATP synthesis</keyword>
<proteinExistence type="inferred from homology"/>
<dbReference type="RefSeq" id="WP_036120069.1">
    <property type="nucleotide sequence ID" value="NZ_BMET01000001.1"/>
</dbReference>
<evidence type="ECO:0000313" key="9">
    <source>
        <dbReference type="Proteomes" id="UP000028521"/>
    </source>
</evidence>
<keyword evidence="3 7" id="KW-0375">Hydrogen ion transport</keyword>
<evidence type="ECO:0000256" key="2">
    <source>
        <dbReference type="ARBA" id="ARBA00022448"/>
    </source>
</evidence>
<reference evidence="8 9" key="1">
    <citation type="journal article" date="2014" name="Genome Announc.">
        <title>Draft Genome Sequence of the Algicidal Bacterium Mangrovimonas yunxiaonensis Strain LY01.</title>
        <authorList>
            <person name="Li Y."/>
            <person name="Zhu H."/>
            <person name="Li C."/>
            <person name="Zhang H."/>
            <person name="Chen Z."/>
            <person name="Zheng W."/>
            <person name="Xu H."/>
            <person name="Zheng T."/>
        </authorList>
    </citation>
    <scope>NUCLEOTIDE SEQUENCE [LARGE SCALE GENOMIC DNA]</scope>
    <source>
        <strain evidence="8 9">LY01</strain>
    </source>
</reference>
<accession>A0A084TKH4</accession>
<evidence type="ECO:0000256" key="1">
    <source>
        <dbReference type="ARBA" id="ARBA00004370"/>
    </source>
</evidence>
<dbReference type="SUPFAM" id="SSF47928">
    <property type="entry name" value="N-terminal domain of the delta subunit of the F1F0-ATP synthase"/>
    <property type="match status" value="1"/>
</dbReference>
<organism evidence="8 9">
    <name type="scientific">Mangrovimonas yunxiaonensis</name>
    <dbReference type="NCBI Taxonomy" id="1197477"/>
    <lineage>
        <taxon>Bacteria</taxon>
        <taxon>Pseudomonadati</taxon>
        <taxon>Bacteroidota</taxon>
        <taxon>Flavobacteriia</taxon>
        <taxon>Flavobacteriales</taxon>
        <taxon>Flavobacteriaceae</taxon>
        <taxon>Mangrovimonas</taxon>
    </lineage>
</organism>
<dbReference type="InterPro" id="IPR026015">
    <property type="entry name" value="ATP_synth_OSCP/delta_N_sf"/>
</dbReference>
<dbReference type="GO" id="GO:0046933">
    <property type="term" value="F:proton-transporting ATP synthase activity, rotational mechanism"/>
    <property type="evidence" value="ECO:0007669"/>
    <property type="project" value="UniProtKB-UniRule"/>
</dbReference>
<dbReference type="NCBIfam" id="TIGR01145">
    <property type="entry name" value="ATP_synt_delta"/>
    <property type="match status" value="1"/>
</dbReference>
<dbReference type="Proteomes" id="UP000028521">
    <property type="component" value="Unassembled WGS sequence"/>
</dbReference>
<dbReference type="InterPro" id="IPR020781">
    <property type="entry name" value="ATPase_OSCP/d_CS"/>
</dbReference>
<keyword evidence="4 7" id="KW-0406">Ion transport</keyword>
<evidence type="ECO:0000256" key="4">
    <source>
        <dbReference type="ARBA" id="ARBA00023065"/>
    </source>
</evidence>
<reference evidence="9" key="2">
    <citation type="submission" date="2014-07" db="EMBL/GenBank/DDBJ databases">
        <title>Genome sequence of Mangrovimonas yunxiaonensis.</title>
        <authorList>
            <person name="Li Y."/>
            <person name="Zheng T."/>
        </authorList>
    </citation>
    <scope>NUCLEOTIDE SEQUENCE [LARGE SCALE GENOMIC DNA]</scope>
    <source>
        <strain evidence="9">LY01</strain>
    </source>
</reference>
<keyword evidence="7" id="KW-0139">CF(1)</keyword>
<gene>
    <name evidence="7" type="primary">atpH</name>
    <name evidence="8" type="ORF">IA57_05100</name>
</gene>
<dbReference type="Pfam" id="PF00213">
    <property type="entry name" value="OSCP"/>
    <property type="match status" value="1"/>
</dbReference>
<keyword evidence="2 7" id="KW-0813">Transport</keyword>
<keyword evidence="7" id="KW-1003">Cell membrane</keyword>
<comment type="subcellular location">
    <subcellularLocation>
        <location evidence="7">Cell membrane</location>
        <topology evidence="7">Peripheral membrane protein</topology>
    </subcellularLocation>
    <subcellularLocation>
        <location evidence="1">Membrane</location>
    </subcellularLocation>
</comment>
<evidence type="ECO:0000256" key="3">
    <source>
        <dbReference type="ARBA" id="ARBA00022781"/>
    </source>
</evidence>
<dbReference type="GO" id="GO:0045259">
    <property type="term" value="C:proton-transporting ATP synthase complex"/>
    <property type="evidence" value="ECO:0007669"/>
    <property type="project" value="UniProtKB-KW"/>
</dbReference>
<dbReference type="PRINTS" id="PR00125">
    <property type="entry name" value="ATPASEDELTA"/>
</dbReference>
<dbReference type="PANTHER" id="PTHR11910">
    <property type="entry name" value="ATP SYNTHASE DELTA CHAIN"/>
    <property type="match status" value="1"/>
</dbReference>
<keyword evidence="5 7" id="KW-0472">Membrane</keyword>
<sequence length="178" mass="19199">MAGARAAVRYAKAVLDLAQSQNAAEAINNDMLTISQTIAESQELNDFLQNPVVRSSVKQAALTEVFKGTHDITGKLVALLMDNKRIALLGAVAKSYTQLFAQLQGTQTAKVTTAVPLSGELEQKVLAKVTELTGKAVNIENIVDESILGGFILRVGDIQYNASIANKLNRLKREFTLN</sequence>
<protein>
    <recommendedName>
        <fullName evidence="7">ATP synthase subunit delta</fullName>
    </recommendedName>
    <alternativeName>
        <fullName evidence="7">ATP synthase F(1) sector subunit delta</fullName>
    </alternativeName>
    <alternativeName>
        <fullName evidence="7">F-type ATPase subunit delta</fullName>
        <shortName evidence="7">F-ATPase subunit delta</shortName>
    </alternativeName>
</protein>
<evidence type="ECO:0000313" key="8">
    <source>
        <dbReference type="EMBL" id="KFB01210.1"/>
    </source>
</evidence>
<dbReference type="OrthoDB" id="9802471at2"/>
<dbReference type="AlphaFoldDB" id="A0A084TKH4"/>
<evidence type="ECO:0000256" key="7">
    <source>
        <dbReference type="HAMAP-Rule" id="MF_01416"/>
    </source>
</evidence>
<evidence type="ECO:0000256" key="6">
    <source>
        <dbReference type="ARBA" id="ARBA00023310"/>
    </source>
</evidence>
<dbReference type="Gene3D" id="1.10.520.20">
    <property type="entry name" value="N-terminal domain of the delta subunit of the F1F0-ATP synthase"/>
    <property type="match status" value="1"/>
</dbReference>
<dbReference type="HAMAP" id="MF_01416">
    <property type="entry name" value="ATP_synth_delta_bact"/>
    <property type="match status" value="1"/>
</dbReference>
<evidence type="ECO:0000256" key="5">
    <source>
        <dbReference type="ARBA" id="ARBA00023136"/>
    </source>
</evidence>